<protein>
    <submittedName>
        <fullName evidence="2">Carnitine dehydratase</fullName>
    </submittedName>
</protein>
<dbReference type="InterPro" id="IPR023606">
    <property type="entry name" value="CoA-Trfase_III_dom_1_sf"/>
</dbReference>
<comment type="caution">
    <text evidence="2">The sequence shown here is derived from an EMBL/GenBank/DDBJ whole genome shotgun (WGS) entry which is preliminary data.</text>
</comment>
<dbReference type="Pfam" id="PF02515">
    <property type="entry name" value="CoA_transf_3"/>
    <property type="match status" value="1"/>
</dbReference>
<dbReference type="EMBL" id="WXEW01000006">
    <property type="protein sequence ID" value="NAS24018.1"/>
    <property type="molecule type" value="Genomic_DNA"/>
</dbReference>
<accession>A0A7C9NIM0</accession>
<evidence type="ECO:0000313" key="3">
    <source>
        <dbReference type="Proteomes" id="UP000479526"/>
    </source>
</evidence>
<dbReference type="AlphaFoldDB" id="A0A7C9NIM0"/>
<organism evidence="2 3">
    <name type="scientific">Herbidospora solisilvae</name>
    <dbReference type="NCBI Taxonomy" id="2696284"/>
    <lineage>
        <taxon>Bacteria</taxon>
        <taxon>Bacillati</taxon>
        <taxon>Actinomycetota</taxon>
        <taxon>Actinomycetes</taxon>
        <taxon>Streptosporangiales</taxon>
        <taxon>Streptosporangiaceae</taxon>
        <taxon>Herbidospora</taxon>
    </lineage>
</organism>
<dbReference type="GO" id="GO:0003824">
    <property type="term" value="F:catalytic activity"/>
    <property type="evidence" value="ECO:0007669"/>
    <property type="project" value="InterPro"/>
</dbReference>
<dbReference type="PANTHER" id="PTHR48228:SF4">
    <property type="entry name" value="BLR3030 PROTEIN"/>
    <property type="match status" value="1"/>
</dbReference>
<keyword evidence="3" id="KW-1185">Reference proteome</keyword>
<dbReference type="PANTHER" id="PTHR48228">
    <property type="entry name" value="SUCCINYL-COA--D-CITRAMALATE COA-TRANSFERASE"/>
    <property type="match status" value="1"/>
</dbReference>
<evidence type="ECO:0000313" key="2">
    <source>
        <dbReference type="EMBL" id="NAS24018.1"/>
    </source>
</evidence>
<dbReference type="SUPFAM" id="SSF89796">
    <property type="entry name" value="CoA-transferase family III (CaiB/BaiF)"/>
    <property type="match status" value="2"/>
</dbReference>
<dbReference type="Proteomes" id="UP000479526">
    <property type="component" value="Unassembled WGS sequence"/>
</dbReference>
<sequence>MTGDVIRELGRLAGVDLGHVTVTGREPVMPSPFRIGTAAAAAVGAATAAVAALTGEHGRAEVDVRHAAVAFRSERHFRIGDEAIPLWAPLSGDYACADGRVRIHANFDHHRDAALVALGLPLNATREEVERACTTRTGLEIEETVTRAGGCAAAMRSGREWARHPHGRVVAGRPLLTLDRLPGPPPGETGMRVVDLTRVIAGPVASRFLASRGAEVMHVCGSRIPEVPGLVLETAAGKRSCLVDLPADAERLRELVRGADVVIRGYRPGALDRLGFGTADLFRLRPGLVVVDVSAYGPGPWLGRRGFDSLVQTATGIVAEAGPLPCQALDHATGYLAAFAAAAGLLRRRREGGSWHATLSLAATAHWLDTLGRTPPGGEPEVDDLLETRDGYTFVRPPGLIAGRPPAWSPPPRPGEHEPVW</sequence>
<dbReference type="InterPro" id="IPR050509">
    <property type="entry name" value="CoA-transferase_III"/>
</dbReference>
<dbReference type="Gene3D" id="3.40.50.10540">
    <property type="entry name" value="Crotonobetainyl-coa:carnitine coa-transferase, domain 1"/>
    <property type="match status" value="1"/>
</dbReference>
<proteinExistence type="predicted"/>
<reference evidence="2 3" key="1">
    <citation type="submission" date="2020-01" db="EMBL/GenBank/DDBJ databases">
        <title>Herbidospora sp. NEAU-GS84 nov., a novel actinomycete isolated from soil.</title>
        <authorList>
            <person name="Han L."/>
        </authorList>
    </citation>
    <scope>NUCLEOTIDE SEQUENCE [LARGE SCALE GENOMIC DNA]</scope>
    <source>
        <strain evidence="2 3">NEAU-GS84</strain>
    </source>
</reference>
<name>A0A7C9NIM0_9ACTN</name>
<evidence type="ECO:0000256" key="1">
    <source>
        <dbReference type="SAM" id="MobiDB-lite"/>
    </source>
</evidence>
<gene>
    <name evidence="2" type="ORF">GT755_20290</name>
</gene>
<feature type="region of interest" description="Disordered" evidence="1">
    <location>
        <begin position="401"/>
        <end position="421"/>
    </location>
</feature>
<dbReference type="InterPro" id="IPR003673">
    <property type="entry name" value="CoA-Trfase_fam_III"/>
</dbReference>
<dbReference type="RefSeq" id="WP_161481263.1">
    <property type="nucleotide sequence ID" value="NZ_WXEW01000006.1"/>
</dbReference>